<keyword evidence="10" id="KW-0961">Cell wall biogenesis/degradation</keyword>
<feature type="chain" id="PRO_5040421055" description="glucan endo-1,3-beta-D-glucosidase" evidence="15">
    <location>
        <begin position="22"/>
        <end position="355"/>
    </location>
</feature>
<keyword evidence="17" id="KW-1185">Reference proteome</keyword>
<evidence type="ECO:0000256" key="14">
    <source>
        <dbReference type="ARBA" id="ARBA00043078"/>
    </source>
</evidence>
<comment type="caution">
    <text evidence="16">The sequence shown here is derived from an EMBL/GenBank/DDBJ whole genome shotgun (WGS) entry which is preliminary data.</text>
</comment>
<comment type="function">
    <text evidence="12">Glucanases play a role in cell expansion during growth, in cell-cell fusion during mating, and in spore release during sporulation. This enzyme may be involved in beta-glucan degradation. Active on laminarin and lichenan.</text>
</comment>
<dbReference type="GO" id="GO:0000272">
    <property type="term" value="P:polysaccharide catabolic process"/>
    <property type="evidence" value="ECO:0007669"/>
    <property type="project" value="UniProtKB-KW"/>
</dbReference>
<dbReference type="EC" id="3.2.1.39" evidence="4"/>
<name>A0A9P5YTE2_9AGAR</name>
<dbReference type="InterPro" id="IPR050732">
    <property type="entry name" value="Beta-glucan_modifiers"/>
</dbReference>
<keyword evidence="15" id="KW-0732">Signal</keyword>
<dbReference type="OrthoDB" id="77201at2759"/>
<dbReference type="GO" id="GO:0009986">
    <property type="term" value="C:cell surface"/>
    <property type="evidence" value="ECO:0007669"/>
    <property type="project" value="TreeGrafter"/>
</dbReference>
<keyword evidence="8" id="KW-0325">Glycoprotein</keyword>
<comment type="similarity">
    <text evidence="3">Belongs to the glycosyl hydrolase 17 family.</text>
</comment>
<comment type="subcellular location">
    <subcellularLocation>
        <location evidence="2">Cell membrane</location>
        <topology evidence="2">Single-pass type II membrane protein</topology>
    </subcellularLocation>
</comment>
<dbReference type="GO" id="GO:0005886">
    <property type="term" value="C:plasma membrane"/>
    <property type="evidence" value="ECO:0007669"/>
    <property type="project" value="UniProtKB-SubCell"/>
</dbReference>
<dbReference type="SUPFAM" id="SSF51445">
    <property type="entry name" value="(Trans)glycosidases"/>
    <property type="match status" value="1"/>
</dbReference>
<protein>
    <recommendedName>
        <fullName evidence="4">glucan endo-1,3-beta-D-glucosidase</fullName>
        <ecNumber evidence="4">3.2.1.39</ecNumber>
    </recommendedName>
    <alternativeName>
        <fullName evidence="14">Endo-1,3-beta-glucanase btgC</fullName>
    </alternativeName>
    <alternativeName>
        <fullName evidence="13">Laminarinase btgC</fullName>
    </alternativeName>
</protein>
<evidence type="ECO:0000256" key="9">
    <source>
        <dbReference type="ARBA" id="ARBA00023277"/>
    </source>
</evidence>
<proteinExistence type="inferred from homology"/>
<keyword evidence="5" id="KW-1003">Cell membrane</keyword>
<reference evidence="16" key="1">
    <citation type="submission" date="2020-11" db="EMBL/GenBank/DDBJ databases">
        <authorList>
            <consortium name="DOE Joint Genome Institute"/>
            <person name="Ahrendt S."/>
            <person name="Riley R."/>
            <person name="Andreopoulos W."/>
            <person name="Labutti K."/>
            <person name="Pangilinan J."/>
            <person name="Ruiz-Duenas F.J."/>
            <person name="Barrasa J.M."/>
            <person name="Sanchez-Garcia M."/>
            <person name="Camarero S."/>
            <person name="Miyauchi S."/>
            <person name="Serrano A."/>
            <person name="Linde D."/>
            <person name="Babiker R."/>
            <person name="Drula E."/>
            <person name="Ayuso-Fernandez I."/>
            <person name="Pacheco R."/>
            <person name="Padilla G."/>
            <person name="Ferreira P."/>
            <person name="Barriuso J."/>
            <person name="Kellner H."/>
            <person name="Castanera R."/>
            <person name="Alfaro M."/>
            <person name="Ramirez L."/>
            <person name="Pisabarro A.G."/>
            <person name="Kuo A."/>
            <person name="Tritt A."/>
            <person name="Lipzen A."/>
            <person name="He G."/>
            <person name="Yan M."/>
            <person name="Ng V."/>
            <person name="Cullen D."/>
            <person name="Martin F."/>
            <person name="Rosso M.-N."/>
            <person name="Henrissat B."/>
            <person name="Hibbett D."/>
            <person name="Martinez A.T."/>
            <person name="Grigoriev I.V."/>
        </authorList>
    </citation>
    <scope>NUCLEOTIDE SEQUENCE</scope>
    <source>
        <strain evidence="16">CIRM-BRFM 674</strain>
    </source>
</reference>
<feature type="signal peptide" evidence="15">
    <location>
        <begin position="1"/>
        <end position="21"/>
    </location>
</feature>
<evidence type="ECO:0000256" key="7">
    <source>
        <dbReference type="ARBA" id="ARBA00023136"/>
    </source>
</evidence>
<organism evidence="16 17">
    <name type="scientific">Pholiota conissans</name>
    <dbReference type="NCBI Taxonomy" id="109636"/>
    <lineage>
        <taxon>Eukaryota</taxon>
        <taxon>Fungi</taxon>
        <taxon>Dikarya</taxon>
        <taxon>Basidiomycota</taxon>
        <taxon>Agaricomycotina</taxon>
        <taxon>Agaricomycetes</taxon>
        <taxon>Agaricomycetidae</taxon>
        <taxon>Agaricales</taxon>
        <taxon>Agaricineae</taxon>
        <taxon>Strophariaceae</taxon>
        <taxon>Pholiota</taxon>
    </lineage>
</organism>
<evidence type="ECO:0000256" key="10">
    <source>
        <dbReference type="ARBA" id="ARBA00023316"/>
    </source>
</evidence>
<comment type="catalytic activity">
    <reaction evidence="1">
        <text>Hydrolysis of (1-&gt;3)-beta-D-glucosidic linkages in (1-&gt;3)-beta-D-glucans.</text>
        <dbReference type="EC" id="3.2.1.39"/>
    </reaction>
</comment>
<accession>A0A9P5YTE2</accession>
<evidence type="ECO:0000313" key="16">
    <source>
        <dbReference type="EMBL" id="KAF9475442.1"/>
    </source>
</evidence>
<evidence type="ECO:0000256" key="13">
    <source>
        <dbReference type="ARBA" id="ARBA00042373"/>
    </source>
</evidence>
<dbReference type="GO" id="GO:0005576">
    <property type="term" value="C:extracellular region"/>
    <property type="evidence" value="ECO:0007669"/>
    <property type="project" value="TreeGrafter"/>
</dbReference>
<evidence type="ECO:0000256" key="5">
    <source>
        <dbReference type="ARBA" id="ARBA00022475"/>
    </source>
</evidence>
<dbReference type="AlphaFoldDB" id="A0A9P5YTE2"/>
<keyword evidence="11" id="KW-0624">Polysaccharide degradation</keyword>
<dbReference type="InterPro" id="IPR017853">
    <property type="entry name" value="GH"/>
</dbReference>
<evidence type="ECO:0000256" key="12">
    <source>
        <dbReference type="ARBA" id="ARBA00037649"/>
    </source>
</evidence>
<dbReference type="PANTHER" id="PTHR16631">
    <property type="entry name" value="GLUCAN 1,3-BETA-GLUCOSIDASE"/>
    <property type="match status" value="1"/>
</dbReference>
<evidence type="ECO:0000256" key="4">
    <source>
        <dbReference type="ARBA" id="ARBA00012780"/>
    </source>
</evidence>
<evidence type="ECO:0000256" key="6">
    <source>
        <dbReference type="ARBA" id="ARBA00022801"/>
    </source>
</evidence>
<keyword evidence="7" id="KW-0472">Membrane</keyword>
<dbReference type="GO" id="GO:0042973">
    <property type="term" value="F:glucan endo-1,3-beta-D-glucosidase activity"/>
    <property type="evidence" value="ECO:0007669"/>
    <property type="project" value="UniProtKB-EC"/>
</dbReference>
<dbReference type="PANTHER" id="PTHR16631:SF17">
    <property type="entry name" value="GLUCAN ENDO-1,3-BETA-GLUCOSIDASE BTGC"/>
    <property type="match status" value="1"/>
</dbReference>
<dbReference type="GO" id="GO:0009277">
    <property type="term" value="C:fungal-type cell wall"/>
    <property type="evidence" value="ECO:0007669"/>
    <property type="project" value="TreeGrafter"/>
</dbReference>
<keyword evidence="9" id="KW-0119">Carbohydrate metabolism</keyword>
<dbReference type="EMBL" id="MU155332">
    <property type="protein sequence ID" value="KAF9475442.1"/>
    <property type="molecule type" value="Genomic_DNA"/>
</dbReference>
<keyword evidence="6" id="KW-0378">Hydrolase</keyword>
<evidence type="ECO:0000256" key="11">
    <source>
        <dbReference type="ARBA" id="ARBA00023326"/>
    </source>
</evidence>
<gene>
    <name evidence="16" type="ORF">BDN70DRAFT_883703</name>
</gene>
<evidence type="ECO:0000256" key="1">
    <source>
        <dbReference type="ARBA" id="ARBA00000382"/>
    </source>
</evidence>
<evidence type="ECO:0000256" key="2">
    <source>
        <dbReference type="ARBA" id="ARBA00004401"/>
    </source>
</evidence>
<dbReference type="Proteomes" id="UP000807469">
    <property type="component" value="Unassembled WGS sequence"/>
</dbReference>
<dbReference type="GO" id="GO:0071555">
    <property type="term" value="P:cell wall organization"/>
    <property type="evidence" value="ECO:0007669"/>
    <property type="project" value="UniProtKB-KW"/>
</dbReference>
<sequence>MLFSVLASVALGCFLLEGVAAVPSQLDPIVRLNSDLSSKKAATSCFPSLNFTMPSSVPSSLDNWWCSMSTEYAFVGFSYEVTACQSLSALKKDFLDIKKTFEGRYVRLYGACDRKGFYDDIVNAAWQAGIGVHALIWFGWEDPNIWKTRRDTLLASLHSNPKAKFVTRALQFGSEPLYDYALSASDLTKQINKAKANLSSLQIPVTVSEMPYGYQERAGDGSQNVLNAIDIIDAHVLPFFSTEATFGSKSWSIVKEYINYFIDNGNGKKIYLSQNGWPSTTYPGVEPNSPSAVADVKNEQDYFKLLDHNCAYFKTAGGGGIGWFAHIYSDNQEPGYGIYGTNGKLKFPFSPQISC</sequence>
<evidence type="ECO:0000256" key="3">
    <source>
        <dbReference type="ARBA" id="ARBA00008773"/>
    </source>
</evidence>
<evidence type="ECO:0000256" key="8">
    <source>
        <dbReference type="ARBA" id="ARBA00023180"/>
    </source>
</evidence>
<evidence type="ECO:0000313" key="17">
    <source>
        <dbReference type="Proteomes" id="UP000807469"/>
    </source>
</evidence>
<evidence type="ECO:0000256" key="15">
    <source>
        <dbReference type="SAM" id="SignalP"/>
    </source>
</evidence>